<dbReference type="Proteomes" id="UP000315295">
    <property type="component" value="Unassembled WGS sequence"/>
</dbReference>
<dbReference type="AlphaFoldDB" id="A0A540KSH4"/>
<comment type="caution">
    <text evidence="2">The sequence shown here is derived from an EMBL/GenBank/DDBJ whole genome shotgun (WGS) entry which is preliminary data.</text>
</comment>
<reference evidence="2 3" key="1">
    <citation type="journal article" date="2019" name="G3 (Bethesda)">
        <title>Sequencing of a Wild Apple (Malus baccata) Genome Unravels the Differences Between Cultivated and Wild Apple Species Regarding Disease Resistance and Cold Tolerance.</title>
        <authorList>
            <person name="Chen X."/>
        </authorList>
    </citation>
    <scope>NUCLEOTIDE SEQUENCE [LARGE SCALE GENOMIC DNA]</scope>
    <source>
        <strain evidence="3">cv. Shandingzi</strain>
        <tissue evidence="2">Leaves</tissue>
    </source>
</reference>
<accession>A0A540KSH4</accession>
<protein>
    <submittedName>
        <fullName evidence="2">Uncharacterized protein</fullName>
    </submittedName>
</protein>
<keyword evidence="3" id="KW-1185">Reference proteome</keyword>
<feature type="region of interest" description="Disordered" evidence="1">
    <location>
        <begin position="208"/>
        <end position="228"/>
    </location>
</feature>
<dbReference type="EMBL" id="VIEB01000979">
    <property type="protein sequence ID" value="TQD77170.1"/>
    <property type="molecule type" value="Genomic_DNA"/>
</dbReference>
<proteinExistence type="predicted"/>
<name>A0A540KSH4_MALBA</name>
<evidence type="ECO:0000313" key="2">
    <source>
        <dbReference type="EMBL" id="TQD77170.1"/>
    </source>
</evidence>
<sequence>MNQNNLPSFHPRMSQTESETSSSSSNESNNVLSKFQLEKKSGKRALVTKENIEPILIESSKSSSKNFPVESKTHKNTHSFEIPSYNPFEPRPELTQQFELYSPTPFLSTENKILSEIKPFHHTNSSDNYHNSERFYSPIRPSDNPFQSGFLAAKTESTREFETTSADPFPTFWSPNPRDLPAPLSLIRSRPLPPPWFHLPPWTRRRGRVLPPWSHPSAAILSSRGNTQ</sequence>
<gene>
    <name evidence="2" type="ORF">C1H46_037306</name>
</gene>
<organism evidence="2 3">
    <name type="scientific">Malus baccata</name>
    <name type="common">Siberian crab apple</name>
    <name type="synonym">Pyrus baccata</name>
    <dbReference type="NCBI Taxonomy" id="106549"/>
    <lineage>
        <taxon>Eukaryota</taxon>
        <taxon>Viridiplantae</taxon>
        <taxon>Streptophyta</taxon>
        <taxon>Embryophyta</taxon>
        <taxon>Tracheophyta</taxon>
        <taxon>Spermatophyta</taxon>
        <taxon>Magnoliopsida</taxon>
        <taxon>eudicotyledons</taxon>
        <taxon>Gunneridae</taxon>
        <taxon>Pentapetalae</taxon>
        <taxon>rosids</taxon>
        <taxon>fabids</taxon>
        <taxon>Rosales</taxon>
        <taxon>Rosaceae</taxon>
        <taxon>Amygdaloideae</taxon>
        <taxon>Maleae</taxon>
        <taxon>Malus</taxon>
    </lineage>
</organism>
<feature type="compositionally biased region" description="Low complexity" evidence="1">
    <location>
        <begin position="16"/>
        <end position="30"/>
    </location>
</feature>
<evidence type="ECO:0000256" key="1">
    <source>
        <dbReference type="SAM" id="MobiDB-lite"/>
    </source>
</evidence>
<evidence type="ECO:0000313" key="3">
    <source>
        <dbReference type="Proteomes" id="UP000315295"/>
    </source>
</evidence>
<feature type="region of interest" description="Disordered" evidence="1">
    <location>
        <begin position="1"/>
        <end position="91"/>
    </location>
</feature>